<dbReference type="GO" id="GO:0006508">
    <property type="term" value="P:proteolysis"/>
    <property type="evidence" value="ECO:0007669"/>
    <property type="project" value="UniProtKB-KW"/>
</dbReference>
<comment type="similarity">
    <text evidence="7">Belongs to the peptidase M42 family.</text>
</comment>
<evidence type="ECO:0000256" key="9">
    <source>
        <dbReference type="PIRSR" id="PIRSR001123-2"/>
    </source>
</evidence>
<feature type="binding site" evidence="9">
    <location>
        <position position="140"/>
    </location>
    <ligand>
        <name>Zn(2+)</name>
        <dbReference type="ChEBI" id="CHEBI:29105"/>
        <label>2</label>
    </ligand>
</feature>
<keyword evidence="6" id="KW-0482">Metalloprotease</keyword>
<dbReference type="Pfam" id="PF07687">
    <property type="entry name" value="M20_dimer"/>
    <property type="match status" value="1"/>
</dbReference>
<evidence type="ECO:0000313" key="11">
    <source>
        <dbReference type="EMBL" id="SMC91672.1"/>
    </source>
</evidence>
<evidence type="ECO:0000256" key="1">
    <source>
        <dbReference type="ARBA" id="ARBA00001947"/>
    </source>
</evidence>
<feature type="active site" description="Proton acceptor" evidence="8">
    <location>
        <position position="139"/>
    </location>
</feature>
<dbReference type="EMBL" id="FWXY01000015">
    <property type="protein sequence ID" value="SMC91672.1"/>
    <property type="molecule type" value="Genomic_DNA"/>
</dbReference>
<comment type="cofactor">
    <cofactor evidence="1">
        <name>Zn(2+)</name>
        <dbReference type="ChEBI" id="CHEBI:29105"/>
    </cofactor>
</comment>
<evidence type="ECO:0000256" key="3">
    <source>
        <dbReference type="ARBA" id="ARBA00022723"/>
    </source>
</evidence>
<evidence type="ECO:0000256" key="2">
    <source>
        <dbReference type="ARBA" id="ARBA00022670"/>
    </source>
</evidence>
<keyword evidence="4" id="KW-0378">Hydrolase</keyword>
<feature type="binding site" evidence="9">
    <location>
        <position position="106"/>
    </location>
    <ligand>
        <name>Zn(2+)</name>
        <dbReference type="ChEBI" id="CHEBI:29105"/>
        <label>1</label>
    </ligand>
</feature>
<dbReference type="GO" id="GO:0008237">
    <property type="term" value="F:metallopeptidase activity"/>
    <property type="evidence" value="ECO:0007669"/>
    <property type="project" value="UniProtKB-KW"/>
</dbReference>
<dbReference type="SUPFAM" id="SSF55031">
    <property type="entry name" value="Bacterial exopeptidase dimerisation domain"/>
    <property type="match status" value="1"/>
</dbReference>
<dbReference type="GO" id="GO:0046872">
    <property type="term" value="F:metal ion binding"/>
    <property type="evidence" value="ECO:0007669"/>
    <property type="project" value="UniProtKB-UniRule"/>
</dbReference>
<feature type="binding site" evidence="9">
    <location>
        <position position="163"/>
    </location>
    <ligand>
        <name>Zn(2+)</name>
        <dbReference type="ChEBI" id="CHEBI:29105"/>
        <label>1</label>
    </ligand>
</feature>
<dbReference type="Proteomes" id="UP000192418">
    <property type="component" value="Unassembled WGS sequence"/>
</dbReference>
<feature type="domain" description="Peptidase M20 dimerisation" evidence="10">
    <location>
        <begin position="179"/>
        <end position="265"/>
    </location>
</feature>
<dbReference type="PANTHER" id="PTHR42994:SF2">
    <property type="entry name" value="PEPTIDASE"/>
    <property type="match status" value="1"/>
</dbReference>
<protein>
    <submittedName>
        <fullName evidence="11">Tripeptide aminopeptidase</fullName>
    </submittedName>
</protein>
<dbReference type="PROSITE" id="PS00758">
    <property type="entry name" value="ARGE_DAPE_CPG2_1"/>
    <property type="match status" value="1"/>
</dbReference>
<evidence type="ECO:0000256" key="8">
    <source>
        <dbReference type="PIRSR" id="PIRSR001123-1"/>
    </source>
</evidence>
<dbReference type="InterPro" id="IPR011650">
    <property type="entry name" value="Peptidase_M20_dimer"/>
</dbReference>
<dbReference type="InterPro" id="IPR002933">
    <property type="entry name" value="Peptidase_M20"/>
</dbReference>
<dbReference type="RefSeq" id="WP_084069991.1">
    <property type="nucleotide sequence ID" value="NZ_FWXY01000015.1"/>
</dbReference>
<dbReference type="Gene3D" id="3.30.70.360">
    <property type="match status" value="1"/>
</dbReference>
<dbReference type="AlphaFoldDB" id="A0A1W2D3M5"/>
<dbReference type="OrthoDB" id="9809784at2"/>
<evidence type="ECO:0000259" key="10">
    <source>
        <dbReference type="Pfam" id="PF07687"/>
    </source>
</evidence>
<dbReference type="SUPFAM" id="SSF53187">
    <property type="entry name" value="Zn-dependent exopeptidases"/>
    <property type="match status" value="1"/>
</dbReference>
<evidence type="ECO:0000256" key="5">
    <source>
        <dbReference type="ARBA" id="ARBA00022833"/>
    </source>
</evidence>
<dbReference type="Pfam" id="PF01546">
    <property type="entry name" value="Peptidase_M20"/>
    <property type="match status" value="1"/>
</dbReference>
<evidence type="ECO:0000256" key="4">
    <source>
        <dbReference type="ARBA" id="ARBA00022801"/>
    </source>
</evidence>
<evidence type="ECO:0000256" key="6">
    <source>
        <dbReference type="ARBA" id="ARBA00023049"/>
    </source>
</evidence>
<organism evidence="11 12">
    <name type="scientific">Desulfocicer vacuolatum DSM 3385</name>
    <dbReference type="NCBI Taxonomy" id="1121400"/>
    <lineage>
        <taxon>Bacteria</taxon>
        <taxon>Pseudomonadati</taxon>
        <taxon>Thermodesulfobacteriota</taxon>
        <taxon>Desulfobacteria</taxon>
        <taxon>Desulfobacterales</taxon>
        <taxon>Desulfobacteraceae</taxon>
        <taxon>Desulfocicer</taxon>
    </lineage>
</organism>
<dbReference type="NCBIfam" id="TIGR01883">
    <property type="entry name" value="PepT-like"/>
    <property type="match status" value="1"/>
</dbReference>
<gene>
    <name evidence="11" type="ORF">SAMN02746065_11510</name>
</gene>
<proteinExistence type="inferred from homology"/>
<reference evidence="11 12" key="1">
    <citation type="submission" date="2017-04" db="EMBL/GenBank/DDBJ databases">
        <authorList>
            <person name="Afonso C.L."/>
            <person name="Miller P.J."/>
            <person name="Scott M.A."/>
            <person name="Spackman E."/>
            <person name="Goraichik I."/>
            <person name="Dimitrov K.M."/>
            <person name="Suarez D.L."/>
            <person name="Swayne D.E."/>
        </authorList>
    </citation>
    <scope>NUCLEOTIDE SEQUENCE [LARGE SCALE GENOMIC DNA]</scope>
    <source>
        <strain evidence="11 12">DSM 3385</strain>
    </source>
</reference>
<dbReference type="GO" id="GO:0004177">
    <property type="term" value="F:aminopeptidase activity"/>
    <property type="evidence" value="ECO:0007669"/>
    <property type="project" value="UniProtKB-UniRule"/>
</dbReference>
<dbReference type="PANTHER" id="PTHR42994">
    <property type="entry name" value="PEPTIDASE T"/>
    <property type="match status" value="1"/>
</dbReference>
<dbReference type="InterPro" id="IPR010162">
    <property type="entry name" value="PepT-like"/>
</dbReference>
<keyword evidence="2" id="KW-0645">Protease</keyword>
<dbReference type="Gene3D" id="3.40.630.10">
    <property type="entry name" value="Zn peptidases"/>
    <property type="match status" value="1"/>
</dbReference>
<name>A0A1W2D3M5_9BACT</name>
<dbReference type="InterPro" id="IPR008007">
    <property type="entry name" value="Peptidase_M42"/>
</dbReference>
<keyword evidence="5" id="KW-0862">Zinc</keyword>
<sequence length="380" mass="40561">MINSDRLSQNFTRFVKIDSVSREEAEMAAVLKTMLEDRGATVVMDNAGEVIGGNCGNLVAKFKGTVDAQPLLLSGHMDTVEPGRGIKPVLENGVFKSDGATILGSDDKSALAIIFEVLDVIQENNLPHPPIEVVFTVAEEVGLMGAKAFDLSMIDAKIGYILDSTDRDGIVTRAPAANRFTIKIHGKDAHAGAFPENGINAISVASKAISGLHLGRIDNETTCNIGLIKGGKATNIVPDLVTVHGEVRSHDEAKLKTVTETILNAFHVTADEFKKNHGDLPRVEIDLEQDFPATHVPDDHIVVKLACKAAENVGQEMAIKTIGGGADANIFFGKGVVTGVLYTGMTDVHTVRESIKLDDMVGAADLLLEIIRIHSTGEVE</sequence>
<keyword evidence="12" id="KW-1185">Reference proteome</keyword>
<comment type="cofactor">
    <cofactor evidence="9">
        <name>a divalent metal cation</name>
        <dbReference type="ChEBI" id="CHEBI:60240"/>
    </cofactor>
    <text evidence="9">Binds 2 divalent metal cations per subunit.</text>
</comment>
<evidence type="ECO:0000313" key="12">
    <source>
        <dbReference type="Proteomes" id="UP000192418"/>
    </source>
</evidence>
<feature type="binding site" evidence="9">
    <location>
        <position position="106"/>
    </location>
    <ligand>
        <name>Zn(2+)</name>
        <dbReference type="ChEBI" id="CHEBI:29105"/>
        <label>2</label>
    </ligand>
</feature>
<evidence type="ECO:0000256" key="7">
    <source>
        <dbReference type="PIRNR" id="PIRNR001123"/>
    </source>
</evidence>
<dbReference type="PIRSF" id="PIRSF001123">
    <property type="entry name" value="PepA_GA"/>
    <property type="match status" value="1"/>
</dbReference>
<keyword evidence="11" id="KW-0031">Aminopeptidase</keyword>
<dbReference type="STRING" id="1121400.SAMN02746065_11510"/>
<keyword evidence="3 9" id="KW-0479">Metal-binding</keyword>
<dbReference type="InterPro" id="IPR036264">
    <property type="entry name" value="Bact_exopeptidase_dim_dom"/>
</dbReference>
<dbReference type="InterPro" id="IPR001261">
    <property type="entry name" value="ArgE/DapE_CS"/>
</dbReference>
<accession>A0A1W2D3M5</accession>